<comment type="subcellular location">
    <subcellularLocation>
        <location evidence="1">Endomembrane system</location>
    </subcellularLocation>
</comment>
<evidence type="ECO:0000256" key="3">
    <source>
        <dbReference type="ARBA" id="ARBA00022692"/>
    </source>
</evidence>
<name>A0A485MQD5_LYNPA</name>
<dbReference type="GO" id="GO:0012505">
    <property type="term" value="C:endomembrane system"/>
    <property type="evidence" value="ECO:0007669"/>
    <property type="project" value="UniProtKB-SubCell"/>
</dbReference>
<keyword evidence="3 7" id="KW-0812">Transmembrane</keyword>
<evidence type="ECO:0000259" key="8">
    <source>
        <dbReference type="Pfam" id="PF07092"/>
    </source>
</evidence>
<dbReference type="Pfam" id="PF07092">
    <property type="entry name" value="TMEM106"/>
    <property type="match status" value="1"/>
</dbReference>
<sequence length="277" mass="30467">MMGETFSQLGSREDENKSILPPSPAIGNKAACYSSIRSSKSFCSCMPREGTAGASFVTCPTCQGSGEIPRELEKQLVALIPYGDQRLKPRHTKLFVFLAVLTCLVTSSLIIFFLFPRPISVQPAGLNSSTVAFDVTDINLNITNILNISNSNYYPITVTQLTIEVLHLSLVVGQVSNSLLLHIGPLASEQMFYAVANKIGDENTYKICSWMKIKVHHVLLHIQGTLTCSCLSHSEQLVFQSYEYVDCRGNASVPHLLQDWLRPFDPASSLVKDCSCS</sequence>
<dbReference type="InterPro" id="IPR048509">
    <property type="entry name" value="TMEM106_C"/>
</dbReference>
<organism evidence="10 11">
    <name type="scientific">Lynx pardinus</name>
    <name type="common">Iberian lynx</name>
    <name type="synonym">Felis pardina</name>
    <dbReference type="NCBI Taxonomy" id="191816"/>
    <lineage>
        <taxon>Eukaryota</taxon>
        <taxon>Metazoa</taxon>
        <taxon>Chordata</taxon>
        <taxon>Craniata</taxon>
        <taxon>Vertebrata</taxon>
        <taxon>Euteleostomi</taxon>
        <taxon>Mammalia</taxon>
        <taxon>Eutheria</taxon>
        <taxon>Laurasiatheria</taxon>
        <taxon>Carnivora</taxon>
        <taxon>Feliformia</taxon>
        <taxon>Felidae</taxon>
        <taxon>Felinae</taxon>
        <taxon>Lynx</taxon>
    </lineage>
</organism>
<protein>
    <submittedName>
        <fullName evidence="10">Transmembrane protein 106a-like</fullName>
    </submittedName>
</protein>
<reference evidence="10 11" key="1">
    <citation type="submission" date="2019-01" db="EMBL/GenBank/DDBJ databases">
        <authorList>
            <person name="Alioto T."/>
            <person name="Alioto T."/>
        </authorList>
    </citation>
    <scope>NUCLEOTIDE SEQUENCE [LARGE SCALE GENOMIC DNA]</scope>
</reference>
<keyword evidence="5 7" id="KW-0472">Membrane</keyword>
<dbReference type="InterPro" id="IPR009790">
    <property type="entry name" value="TMEM106"/>
</dbReference>
<feature type="domain" description="Transmembrane protein 106 C-terminal" evidence="8">
    <location>
        <begin position="116"/>
        <end position="252"/>
    </location>
</feature>
<evidence type="ECO:0000256" key="2">
    <source>
        <dbReference type="ARBA" id="ARBA00008111"/>
    </source>
</evidence>
<evidence type="ECO:0000256" key="5">
    <source>
        <dbReference type="ARBA" id="ARBA00023136"/>
    </source>
</evidence>
<evidence type="ECO:0000256" key="6">
    <source>
        <dbReference type="SAM" id="MobiDB-lite"/>
    </source>
</evidence>
<accession>A0A485MQD5</accession>
<evidence type="ECO:0000256" key="4">
    <source>
        <dbReference type="ARBA" id="ARBA00022989"/>
    </source>
</evidence>
<dbReference type="Pfam" id="PF21002">
    <property type="entry name" value="TMEM106_N"/>
    <property type="match status" value="1"/>
</dbReference>
<evidence type="ECO:0000313" key="10">
    <source>
        <dbReference type="EMBL" id="VFV22013.1"/>
    </source>
</evidence>
<dbReference type="PANTHER" id="PTHR28556">
    <property type="entry name" value="TRANSMEMBRANE PROTEIN 106B"/>
    <property type="match status" value="1"/>
</dbReference>
<evidence type="ECO:0000259" key="9">
    <source>
        <dbReference type="Pfam" id="PF21002"/>
    </source>
</evidence>
<feature type="domain" description="Transmembrane protein 106 N-terminal" evidence="9">
    <location>
        <begin position="3"/>
        <end position="93"/>
    </location>
</feature>
<gene>
    <name evidence="10" type="ORF">LYPA_23C001743</name>
</gene>
<evidence type="ECO:0000313" key="11">
    <source>
        <dbReference type="Proteomes" id="UP000386466"/>
    </source>
</evidence>
<dbReference type="PANTHER" id="PTHR28556:SF3">
    <property type="entry name" value="TRANSMEMBRANE PROTEIN 106A"/>
    <property type="match status" value="1"/>
</dbReference>
<keyword evidence="4 7" id="KW-1133">Transmembrane helix</keyword>
<keyword evidence="11" id="KW-1185">Reference proteome</keyword>
<feature type="region of interest" description="Disordered" evidence="6">
    <location>
        <begin position="1"/>
        <end position="22"/>
    </location>
</feature>
<feature type="transmembrane region" description="Helical" evidence="7">
    <location>
        <begin position="94"/>
        <end position="115"/>
    </location>
</feature>
<dbReference type="AlphaFoldDB" id="A0A485MQD5"/>
<evidence type="ECO:0000256" key="7">
    <source>
        <dbReference type="SAM" id="Phobius"/>
    </source>
</evidence>
<dbReference type="InterPro" id="IPR048511">
    <property type="entry name" value="TMEM106_N"/>
</dbReference>
<dbReference type="Proteomes" id="UP000386466">
    <property type="component" value="Unassembled WGS sequence"/>
</dbReference>
<comment type="similarity">
    <text evidence="2">Belongs to the TMEM106 family.</text>
</comment>
<proteinExistence type="inferred from homology"/>
<evidence type="ECO:0000256" key="1">
    <source>
        <dbReference type="ARBA" id="ARBA00004308"/>
    </source>
</evidence>
<feature type="compositionally biased region" description="Polar residues" evidence="6">
    <location>
        <begin position="1"/>
        <end position="10"/>
    </location>
</feature>
<dbReference type="EMBL" id="CAAGRJ010004012">
    <property type="protein sequence ID" value="VFV22013.1"/>
    <property type="molecule type" value="Genomic_DNA"/>
</dbReference>